<keyword evidence="1" id="KW-0805">Transcription regulation</keyword>
<dbReference type="Pfam" id="PF13404">
    <property type="entry name" value="HTH_AsnC-type"/>
    <property type="match status" value="1"/>
</dbReference>
<dbReference type="OrthoDB" id="529868at2"/>
<gene>
    <name evidence="5" type="ORF">N780_20065</name>
</gene>
<dbReference type="GO" id="GO:0043200">
    <property type="term" value="P:response to amino acid"/>
    <property type="evidence" value="ECO:0007669"/>
    <property type="project" value="TreeGrafter"/>
</dbReference>
<dbReference type="InterPro" id="IPR036390">
    <property type="entry name" value="WH_DNA-bd_sf"/>
</dbReference>
<accession>A0A0A2UT69</accession>
<proteinExistence type="predicted"/>
<dbReference type="Proteomes" id="UP000030153">
    <property type="component" value="Unassembled WGS sequence"/>
</dbReference>
<evidence type="ECO:0000313" key="5">
    <source>
        <dbReference type="EMBL" id="KGP91492.1"/>
    </source>
</evidence>
<dbReference type="SMART" id="SM00344">
    <property type="entry name" value="HTH_ASNC"/>
    <property type="match status" value="1"/>
</dbReference>
<dbReference type="InterPro" id="IPR000485">
    <property type="entry name" value="AsnC-type_HTH_dom"/>
</dbReference>
<dbReference type="SUPFAM" id="SSF54909">
    <property type="entry name" value="Dimeric alpha+beta barrel"/>
    <property type="match status" value="1"/>
</dbReference>
<dbReference type="Gene3D" id="3.30.70.920">
    <property type="match status" value="1"/>
</dbReference>
<sequence>MSSEEFDSVIDELDKGIIKQLSKNGRMSFAEIASELDVTEKTVRKRYNQMVDNNILEVVGVVNPITIGIKVSAIVQVQVVPQYIDEVITSLTNIPVIRYVTTLTGEYQLLGQVNVRSYEELNETVKKIYQIPHIQSTNVLVQMDVHKNTFEYL</sequence>
<comment type="caution">
    <text evidence="5">The sequence shown here is derived from an EMBL/GenBank/DDBJ whole genome shotgun (WGS) entry which is preliminary data.</text>
</comment>
<dbReference type="InterPro" id="IPR019888">
    <property type="entry name" value="Tscrpt_reg_AsnC-like"/>
</dbReference>
<dbReference type="PROSITE" id="PS50956">
    <property type="entry name" value="HTH_ASNC_2"/>
    <property type="match status" value="1"/>
</dbReference>
<keyword evidence="6" id="KW-1185">Reference proteome</keyword>
<dbReference type="Pfam" id="PF01037">
    <property type="entry name" value="AsnC_trans_reg"/>
    <property type="match status" value="1"/>
</dbReference>
<dbReference type="PRINTS" id="PR00033">
    <property type="entry name" value="HTHASNC"/>
</dbReference>
<dbReference type="InterPro" id="IPR011008">
    <property type="entry name" value="Dimeric_a/b-barrel"/>
</dbReference>
<dbReference type="InterPro" id="IPR019887">
    <property type="entry name" value="Tscrpt_reg_AsnC/Lrp_C"/>
</dbReference>
<dbReference type="EMBL" id="AVBG01000006">
    <property type="protein sequence ID" value="KGP91492.1"/>
    <property type="molecule type" value="Genomic_DNA"/>
</dbReference>
<evidence type="ECO:0000259" key="4">
    <source>
        <dbReference type="PROSITE" id="PS50956"/>
    </source>
</evidence>
<protein>
    <submittedName>
        <fullName evidence="5">Transcriptional regulator</fullName>
    </submittedName>
</protein>
<dbReference type="InterPro" id="IPR036388">
    <property type="entry name" value="WH-like_DNA-bd_sf"/>
</dbReference>
<evidence type="ECO:0000256" key="3">
    <source>
        <dbReference type="ARBA" id="ARBA00023163"/>
    </source>
</evidence>
<evidence type="ECO:0000256" key="1">
    <source>
        <dbReference type="ARBA" id="ARBA00023015"/>
    </source>
</evidence>
<name>A0A0A2UT69_9BACI</name>
<feature type="domain" description="HTH asnC-type" evidence="4">
    <location>
        <begin position="10"/>
        <end position="70"/>
    </location>
</feature>
<organism evidence="5 6">
    <name type="scientific">Pontibacillus chungwhensis BH030062</name>
    <dbReference type="NCBI Taxonomy" id="1385513"/>
    <lineage>
        <taxon>Bacteria</taxon>
        <taxon>Bacillati</taxon>
        <taxon>Bacillota</taxon>
        <taxon>Bacilli</taxon>
        <taxon>Bacillales</taxon>
        <taxon>Bacillaceae</taxon>
        <taxon>Pontibacillus</taxon>
    </lineage>
</organism>
<dbReference type="eggNOG" id="COG1522">
    <property type="taxonomic scope" value="Bacteria"/>
</dbReference>
<dbReference type="AlphaFoldDB" id="A0A0A2UT69"/>
<keyword evidence="2" id="KW-0238">DNA-binding</keyword>
<dbReference type="PANTHER" id="PTHR30154:SF34">
    <property type="entry name" value="TRANSCRIPTIONAL REGULATOR AZLB"/>
    <property type="match status" value="1"/>
</dbReference>
<dbReference type="GO" id="GO:0005829">
    <property type="term" value="C:cytosol"/>
    <property type="evidence" value="ECO:0007669"/>
    <property type="project" value="TreeGrafter"/>
</dbReference>
<dbReference type="SUPFAM" id="SSF46785">
    <property type="entry name" value="Winged helix' DNA-binding domain"/>
    <property type="match status" value="1"/>
</dbReference>
<evidence type="ECO:0000256" key="2">
    <source>
        <dbReference type="ARBA" id="ARBA00023125"/>
    </source>
</evidence>
<dbReference type="PANTHER" id="PTHR30154">
    <property type="entry name" value="LEUCINE-RESPONSIVE REGULATORY PROTEIN"/>
    <property type="match status" value="1"/>
</dbReference>
<dbReference type="GO" id="GO:0043565">
    <property type="term" value="F:sequence-specific DNA binding"/>
    <property type="evidence" value="ECO:0007669"/>
    <property type="project" value="InterPro"/>
</dbReference>
<dbReference type="Gene3D" id="1.10.10.10">
    <property type="entry name" value="Winged helix-like DNA-binding domain superfamily/Winged helix DNA-binding domain"/>
    <property type="match status" value="1"/>
</dbReference>
<dbReference type="STRING" id="1385513.N780_20065"/>
<reference evidence="5 6" key="1">
    <citation type="submission" date="2013-08" db="EMBL/GenBank/DDBJ databases">
        <title>Genome of Pontibacillus chungwhensis.</title>
        <authorList>
            <person name="Wang Q."/>
            <person name="Wang G."/>
        </authorList>
    </citation>
    <scope>NUCLEOTIDE SEQUENCE [LARGE SCALE GENOMIC DNA]</scope>
    <source>
        <strain evidence="5 6">BH030062</strain>
    </source>
</reference>
<keyword evidence="3" id="KW-0804">Transcription</keyword>
<dbReference type="RefSeq" id="WP_036783258.1">
    <property type="nucleotide sequence ID" value="NZ_AVBG01000006.1"/>
</dbReference>
<evidence type="ECO:0000313" key="6">
    <source>
        <dbReference type="Proteomes" id="UP000030153"/>
    </source>
</evidence>